<dbReference type="InterPro" id="IPR039422">
    <property type="entry name" value="MarR/SlyA-like"/>
</dbReference>
<dbReference type="PRINTS" id="PR00598">
    <property type="entry name" value="HTHMARR"/>
</dbReference>
<dbReference type="AlphaFoldDB" id="A0A7W3P5C6"/>
<dbReference type="Pfam" id="PF01047">
    <property type="entry name" value="MarR"/>
    <property type="match status" value="1"/>
</dbReference>
<sequence>MDTRWLSEDERHAWIRLAAVVELLPRELDAQLQRDEQLSHFDYFSLAMLSEAPARRLRLTALAAMTNATLPRLSRVMSRLEAEGWVQREPCPGDKRAVNLVLTEAGWEKVVHAAPGHVGTVRSLVIDVLTPEQIAQLSEVLDRVLAVLDPEQRVMASALRPSGT</sequence>
<dbReference type="InterPro" id="IPR036390">
    <property type="entry name" value="WH_DNA-bd_sf"/>
</dbReference>
<evidence type="ECO:0000259" key="1">
    <source>
        <dbReference type="PROSITE" id="PS50995"/>
    </source>
</evidence>
<keyword evidence="2" id="KW-0238">DNA-binding</keyword>
<feature type="domain" description="HTH marR-type" evidence="1">
    <location>
        <begin position="1"/>
        <end position="146"/>
    </location>
</feature>
<name>A0A7W3P5C6_9ACTN</name>
<dbReference type="GO" id="GO:0006950">
    <property type="term" value="P:response to stress"/>
    <property type="evidence" value="ECO:0007669"/>
    <property type="project" value="TreeGrafter"/>
</dbReference>
<protein>
    <submittedName>
        <fullName evidence="2">DNA-binding MarR family transcriptional regulator</fullName>
    </submittedName>
</protein>
<proteinExistence type="predicted"/>
<dbReference type="EMBL" id="JACGWT010000002">
    <property type="protein sequence ID" value="MBA8793740.1"/>
    <property type="molecule type" value="Genomic_DNA"/>
</dbReference>
<accession>A0A7W3P5C6</accession>
<evidence type="ECO:0000313" key="2">
    <source>
        <dbReference type="EMBL" id="MBA8793740.1"/>
    </source>
</evidence>
<dbReference type="SMART" id="SM00347">
    <property type="entry name" value="HTH_MARR"/>
    <property type="match status" value="1"/>
</dbReference>
<dbReference type="GO" id="GO:0003677">
    <property type="term" value="F:DNA binding"/>
    <property type="evidence" value="ECO:0007669"/>
    <property type="project" value="UniProtKB-KW"/>
</dbReference>
<organism evidence="2 3">
    <name type="scientific">Microlunatus kandeliicorticis</name>
    <dbReference type="NCBI Taxonomy" id="1759536"/>
    <lineage>
        <taxon>Bacteria</taxon>
        <taxon>Bacillati</taxon>
        <taxon>Actinomycetota</taxon>
        <taxon>Actinomycetes</taxon>
        <taxon>Propionibacteriales</taxon>
        <taxon>Propionibacteriaceae</taxon>
        <taxon>Microlunatus</taxon>
    </lineage>
</organism>
<dbReference type="PANTHER" id="PTHR33164">
    <property type="entry name" value="TRANSCRIPTIONAL REGULATOR, MARR FAMILY"/>
    <property type="match status" value="1"/>
</dbReference>
<dbReference type="InterPro" id="IPR000835">
    <property type="entry name" value="HTH_MarR-typ"/>
</dbReference>
<evidence type="ECO:0000313" key="3">
    <source>
        <dbReference type="Proteomes" id="UP000523079"/>
    </source>
</evidence>
<comment type="caution">
    <text evidence="2">The sequence shown here is derived from an EMBL/GenBank/DDBJ whole genome shotgun (WGS) entry which is preliminary data.</text>
</comment>
<reference evidence="2 3" key="1">
    <citation type="submission" date="2020-07" db="EMBL/GenBank/DDBJ databases">
        <title>Sequencing the genomes of 1000 actinobacteria strains.</title>
        <authorList>
            <person name="Klenk H.-P."/>
        </authorList>
    </citation>
    <scope>NUCLEOTIDE SEQUENCE [LARGE SCALE GENOMIC DNA]</scope>
    <source>
        <strain evidence="2 3">DSM 100723</strain>
    </source>
</reference>
<dbReference type="Proteomes" id="UP000523079">
    <property type="component" value="Unassembled WGS sequence"/>
</dbReference>
<keyword evidence="3" id="KW-1185">Reference proteome</keyword>
<dbReference type="PANTHER" id="PTHR33164:SF99">
    <property type="entry name" value="MARR FAMILY REGULATORY PROTEIN"/>
    <property type="match status" value="1"/>
</dbReference>
<dbReference type="GO" id="GO:0003700">
    <property type="term" value="F:DNA-binding transcription factor activity"/>
    <property type="evidence" value="ECO:0007669"/>
    <property type="project" value="InterPro"/>
</dbReference>
<dbReference type="Gene3D" id="1.10.10.10">
    <property type="entry name" value="Winged helix-like DNA-binding domain superfamily/Winged helix DNA-binding domain"/>
    <property type="match status" value="1"/>
</dbReference>
<dbReference type="PROSITE" id="PS50995">
    <property type="entry name" value="HTH_MARR_2"/>
    <property type="match status" value="1"/>
</dbReference>
<dbReference type="SUPFAM" id="SSF46785">
    <property type="entry name" value="Winged helix' DNA-binding domain"/>
    <property type="match status" value="1"/>
</dbReference>
<dbReference type="RefSeq" id="WP_182559316.1">
    <property type="nucleotide sequence ID" value="NZ_JACGWT010000002.1"/>
</dbReference>
<gene>
    <name evidence="2" type="ORF">FHX74_001345</name>
</gene>
<dbReference type="InterPro" id="IPR036388">
    <property type="entry name" value="WH-like_DNA-bd_sf"/>
</dbReference>